<evidence type="ECO:0000313" key="3">
    <source>
        <dbReference type="Proteomes" id="UP001197247"/>
    </source>
</evidence>
<sequence length="361" mass="38743">MATGVRGVRRLCLVTDVERWTERDAAGKLETQQRLARMMIWACERVGVNPSAGDRQDRGDGQLLVFPPGIDEVRAVAGLIVHLRDALRSANDSPGPGGRMRLRVALAQGTVDVGPLGFVSRGVITACRLVDSPEVRKGLRDGKDCDLIAVLSDDLFRDVIDGQSVALRPSDFRPLRVRAKNHEKETVLAAWSHLPPRAAARGAGRRSYDPATPWGAGSAVALPALAAMAVWLPGHHWPGDDPDTPHPEPGESENPADDVHHGTTTAPHQPAPASTPTASVAEGQHHSSQVPGRPGIQPAPGVLVAALDEGADTWDTLDDIHDQDDEPDDDTPVWPDAQDDDPGDLSPDDLDDDGWYDLPDR</sequence>
<organism evidence="2 3">
    <name type="scientific">Kineosporia corallincola</name>
    <dbReference type="NCBI Taxonomy" id="2835133"/>
    <lineage>
        <taxon>Bacteria</taxon>
        <taxon>Bacillati</taxon>
        <taxon>Actinomycetota</taxon>
        <taxon>Actinomycetes</taxon>
        <taxon>Kineosporiales</taxon>
        <taxon>Kineosporiaceae</taxon>
        <taxon>Kineosporia</taxon>
    </lineage>
</organism>
<proteinExistence type="predicted"/>
<dbReference type="Proteomes" id="UP001197247">
    <property type="component" value="Unassembled WGS sequence"/>
</dbReference>
<name>A0ABS5TQA2_9ACTN</name>
<protein>
    <recommendedName>
        <fullName evidence="4">Guanylate cyclase domain-containing protein</fullName>
    </recommendedName>
</protein>
<gene>
    <name evidence="2" type="ORF">KIH74_30235</name>
</gene>
<dbReference type="EMBL" id="JAHBAY010000016">
    <property type="protein sequence ID" value="MBT0773262.1"/>
    <property type="molecule type" value="Genomic_DNA"/>
</dbReference>
<accession>A0ABS5TQA2</accession>
<feature type="region of interest" description="Disordered" evidence="1">
    <location>
        <begin position="236"/>
        <end position="361"/>
    </location>
</feature>
<reference evidence="2 3" key="1">
    <citation type="submission" date="2021-05" db="EMBL/GenBank/DDBJ databases">
        <title>Kineosporia and Streptomyces sp. nov. two new marine actinobacteria isolated from Coral.</title>
        <authorList>
            <person name="Buangrab K."/>
            <person name="Sutthacheep M."/>
            <person name="Yeemin T."/>
            <person name="Harunari E."/>
            <person name="Igarashi Y."/>
            <person name="Kanchanasin P."/>
            <person name="Tanasupawat S."/>
            <person name="Phongsopitanun W."/>
        </authorList>
    </citation>
    <scope>NUCLEOTIDE SEQUENCE [LARGE SCALE GENOMIC DNA]</scope>
    <source>
        <strain evidence="2 3">J2-2</strain>
    </source>
</reference>
<comment type="caution">
    <text evidence="2">The sequence shown here is derived from an EMBL/GenBank/DDBJ whole genome shotgun (WGS) entry which is preliminary data.</text>
</comment>
<evidence type="ECO:0000313" key="2">
    <source>
        <dbReference type="EMBL" id="MBT0773262.1"/>
    </source>
</evidence>
<feature type="compositionally biased region" description="Basic and acidic residues" evidence="1">
    <location>
        <begin position="237"/>
        <end position="249"/>
    </location>
</feature>
<keyword evidence="3" id="KW-1185">Reference proteome</keyword>
<evidence type="ECO:0008006" key="4">
    <source>
        <dbReference type="Google" id="ProtNLM"/>
    </source>
</evidence>
<feature type="compositionally biased region" description="Low complexity" evidence="1">
    <location>
        <begin position="263"/>
        <end position="278"/>
    </location>
</feature>
<feature type="compositionally biased region" description="Acidic residues" evidence="1">
    <location>
        <begin position="309"/>
        <end position="355"/>
    </location>
</feature>
<evidence type="ECO:0000256" key="1">
    <source>
        <dbReference type="SAM" id="MobiDB-lite"/>
    </source>
</evidence>
<dbReference type="RefSeq" id="WP_214159801.1">
    <property type="nucleotide sequence ID" value="NZ_JAHBAY010000016.1"/>
</dbReference>